<dbReference type="AlphaFoldDB" id="F8L9Q9"/>
<evidence type="ECO:0000313" key="2">
    <source>
        <dbReference type="EMBL" id="CCB89600.1"/>
    </source>
</evidence>
<feature type="transmembrane region" description="Helical" evidence="1">
    <location>
        <begin position="20"/>
        <end position="37"/>
    </location>
</feature>
<sequence length="148" mass="17500">MSPQDRKEEMIKVIEKIRDLMTWMFIKTVFVGLPILVKDVETKRFLMMTIALTSEIGRESHYGHITQFLLLVLSTAGCFLLHSVLVLKFPVVISCFYNAVIVHIFSSIIFPVIDLYMCSWRYYKVDTMERIEPYQRDNRTLRRSRTAR</sequence>
<accession>F8L9Q9</accession>
<keyword evidence="1" id="KW-1133">Transmembrane helix</keyword>
<gene>
    <name evidence="2" type="ordered locus">SNE_A17230</name>
</gene>
<dbReference type="Proteomes" id="UP000000496">
    <property type="component" value="Chromosome gsn.131"/>
</dbReference>
<dbReference type="HOGENOM" id="CLU_1757599_0_0_0"/>
<organism evidence="2 3">
    <name type="scientific">Simkania negevensis (strain ATCC VR-1471 / DSM 27360 / Z)</name>
    <dbReference type="NCBI Taxonomy" id="331113"/>
    <lineage>
        <taxon>Bacteria</taxon>
        <taxon>Pseudomonadati</taxon>
        <taxon>Chlamydiota</taxon>
        <taxon>Chlamydiia</taxon>
        <taxon>Parachlamydiales</taxon>
        <taxon>Simkaniaceae</taxon>
        <taxon>Simkania</taxon>
    </lineage>
</organism>
<evidence type="ECO:0000313" key="3">
    <source>
        <dbReference type="Proteomes" id="UP000000496"/>
    </source>
</evidence>
<evidence type="ECO:0000256" key="1">
    <source>
        <dbReference type="SAM" id="Phobius"/>
    </source>
</evidence>
<keyword evidence="3" id="KW-1185">Reference proteome</keyword>
<feature type="transmembrane region" description="Helical" evidence="1">
    <location>
        <begin position="68"/>
        <end position="90"/>
    </location>
</feature>
<dbReference type="EMBL" id="FR872582">
    <property type="protein sequence ID" value="CCB89600.1"/>
    <property type="molecule type" value="Genomic_DNA"/>
</dbReference>
<protein>
    <submittedName>
        <fullName evidence="2">Uncharacterized protein</fullName>
    </submittedName>
</protein>
<name>F8L9Q9_SIMNZ</name>
<proteinExistence type="predicted"/>
<reference key="1">
    <citation type="journal article" date="2011" name="Mol. Biol. Evol.">
        <title>Unity in variety -- the pan-genome of the Chlamydiae.</title>
        <authorList>
            <person name="Collingro A."/>
            <person name="Tischler P."/>
            <person name="Weinmaier T."/>
            <person name="Penz T."/>
            <person name="Heinz E."/>
            <person name="Brunham R.C."/>
            <person name="Read T.D."/>
            <person name="Bavoil P.M."/>
            <person name="Sachse K."/>
            <person name="Kahane S."/>
            <person name="Friedman M.G."/>
            <person name="Rattei T."/>
            <person name="Myers G.S.A."/>
            <person name="Horn M."/>
        </authorList>
    </citation>
    <scope>NUCLEOTIDE SEQUENCE</scope>
    <source>
        <strain>Z</strain>
    </source>
</reference>
<keyword evidence="1" id="KW-0472">Membrane</keyword>
<reference evidence="2 3" key="2">
    <citation type="journal article" date="2011" name="Mol. Biol. Evol.">
        <title>Unity in variety--the pan-genome of the Chlamydiae.</title>
        <authorList>
            <person name="Collingro A."/>
            <person name="Tischler P."/>
            <person name="Weinmaier T."/>
            <person name="Penz T."/>
            <person name="Heinz E."/>
            <person name="Brunham R.C."/>
            <person name="Read T.D."/>
            <person name="Bavoil P.M."/>
            <person name="Sachse K."/>
            <person name="Kahane S."/>
            <person name="Friedman M.G."/>
            <person name="Rattei T."/>
            <person name="Myers G.S."/>
            <person name="Horn M."/>
        </authorList>
    </citation>
    <scope>NUCLEOTIDE SEQUENCE [LARGE SCALE GENOMIC DNA]</scope>
    <source>
        <strain evidence="3">ATCC VR-1471 / Z</strain>
    </source>
</reference>
<keyword evidence="1" id="KW-0812">Transmembrane</keyword>
<feature type="transmembrane region" description="Helical" evidence="1">
    <location>
        <begin position="96"/>
        <end position="118"/>
    </location>
</feature>
<dbReference type="KEGG" id="sng:SNE_A17230"/>